<gene>
    <name evidence="1" type="ORF">KME65_01990</name>
</gene>
<comment type="caution">
    <text evidence="1">The sequence shown here is derived from an EMBL/GenBank/DDBJ whole genome shotgun (WGS) entry which is preliminary data.</text>
</comment>
<dbReference type="Proteomes" id="UP000770889">
    <property type="component" value="Unassembled WGS sequence"/>
</dbReference>
<evidence type="ECO:0000313" key="1">
    <source>
        <dbReference type="EMBL" id="MBT2987710.1"/>
    </source>
</evidence>
<proteinExistence type="predicted"/>
<name>A0A944QTG4_9GAMM</name>
<organism evidence="1 2">
    <name type="scientific">Candidatus Thiodiazotropha taylori</name>
    <dbReference type="NCBI Taxonomy" id="2792791"/>
    <lineage>
        <taxon>Bacteria</taxon>
        <taxon>Pseudomonadati</taxon>
        <taxon>Pseudomonadota</taxon>
        <taxon>Gammaproteobacteria</taxon>
        <taxon>Chromatiales</taxon>
        <taxon>Sedimenticolaceae</taxon>
        <taxon>Candidatus Thiodiazotropha</taxon>
    </lineage>
</organism>
<reference evidence="1 2" key="1">
    <citation type="submission" date="2021-05" db="EMBL/GenBank/DDBJ databases">
        <title>Genetic and Functional Diversity in Clade A Lucinid endosymbionts from the Bahamas.</title>
        <authorList>
            <person name="Giani N.M."/>
            <person name="Engel A.S."/>
            <person name="Campbell B.J."/>
        </authorList>
    </citation>
    <scope>NUCLEOTIDE SEQUENCE [LARGE SCALE GENOMIC DNA]</scope>
    <source>
        <strain evidence="1">LUC16012Gg_MoonRockCtena</strain>
    </source>
</reference>
<accession>A0A944QTG4</accession>
<evidence type="ECO:0000313" key="2">
    <source>
        <dbReference type="Proteomes" id="UP000770889"/>
    </source>
</evidence>
<sequence length="120" mass="13815">MPVSRLNDENRRAFLSHRRQITIGKNSGETQIVYNLDMGRVHYSPQTQYLYFCNSYVVAIRRIIESVLEGLEQKCEIECVYLDTHRCLPAANRVRLNQASRNPVCVALRMQGIQVTTGMP</sequence>
<protein>
    <submittedName>
        <fullName evidence="1">Uncharacterized protein</fullName>
    </submittedName>
</protein>
<dbReference type="AlphaFoldDB" id="A0A944QTG4"/>
<dbReference type="EMBL" id="JAHHGM010000001">
    <property type="protein sequence ID" value="MBT2987710.1"/>
    <property type="molecule type" value="Genomic_DNA"/>
</dbReference>